<reference evidence="4 5" key="1">
    <citation type="submission" date="2018-11" db="EMBL/GenBank/DDBJ databases">
        <title>Trebonia kvetii gen.nov., sp.nov., a novel acidophilic actinobacterium, and proposal of the new actinobacterial family Treboniaceae fam. nov.</title>
        <authorList>
            <person name="Rapoport D."/>
            <person name="Sagova-Mareckova M."/>
            <person name="Sedlacek I."/>
            <person name="Provaznik J."/>
            <person name="Kralova S."/>
            <person name="Pavlinic D."/>
            <person name="Benes V."/>
            <person name="Kopecky J."/>
        </authorList>
    </citation>
    <scope>NUCLEOTIDE SEQUENCE [LARGE SCALE GENOMIC DNA]</scope>
    <source>
        <strain evidence="4 5">15Tr583</strain>
    </source>
</reference>
<dbReference type="SMART" id="SM00458">
    <property type="entry name" value="RICIN"/>
    <property type="match status" value="1"/>
</dbReference>
<keyword evidence="2" id="KW-0812">Transmembrane</keyword>
<dbReference type="Pfam" id="PF00652">
    <property type="entry name" value="Ricin_B_lectin"/>
    <property type="match status" value="1"/>
</dbReference>
<dbReference type="SUPFAM" id="SSF50370">
    <property type="entry name" value="Ricin B-like lectins"/>
    <property type="match status" value="1"/>
</dbReference>
<feature type="transmembrane region" description="Helical" evidence="2">
    <location>
        <begin position="54"/>
        <end position="76"/>
    </location>
</feature>
<evidence type="ECO:0000313" key="5">
    <source>
        <dbReference type="Proteomes" id="UP000460272"/>
    </source>
</evidence>
<feature type="compositionally biased region" description="Low complexity" evidence="1">
    <location>
        <begin position="33"/>
        <end position="44"/>
    </location>
</feature>
<dbReference type="OrthoDB" id="9801244at2"/>
<keyword evidence="5" id="KW-1185">Reference proteome</keyword>
<keyword evidence="2" id="KW-0472">Membrane</keyword>
<evidence type="ECO:0000256" key="2">
    <source>
        <dbReference type="SAM" id="Phobius"/>
    </source>
</evidence>
<comment type="caution">
    <text evidence="4">The sequence shown here is derived from an EMBL/GenBank/DDBJ whole genome shotgun (WGS) entry which is preliminary data.</text>
</comment>
<sequence length="482" mass="52329">MRCPVSDEDPWETRPEENDPTDERDVWLPPSRPASRSTRATSSRSNLPFRRRRGFWFGIVCLVAALVFAPEAWLAGGSKPASATLQPVPAEALQGIEGQVIAAQSSQGVTGQVVGIAGLCLAGSKGGGLNGTPAILSTCTGTEDQQQWTLLANKEVVLDGRCLGVNPKSSRAVSLVGLYTCGKTASEMWKVQDKHTIRSVSSGLCLGSWKNKDTNGSLVGVTECQPSAKAQIWTVPSYAADPSGLAMPLGNIPGWRQVFMDNFNENVPLGKFPAAVSSKWGDYLDGWPDTTHHGTYEPTRVVSIHNGRMNLFLHTVDGIHMVAAPYPRIPGAPGADGGLLYGMYEVRFTAQQVKGYKTAWLLWPDSENQRDGEIDFPEGDLQKNILAFLHHGNSDPKLQDSFATPYTYANWHTATTIWTADAVIFMLDGKVIGESTDKAIIPHKPMHWVLQTETRTGGGPPSDTATANVKIDWVSVWLPHKN</sequence>
<accession>A0A6P2C9A2</accession>
<dbReference type="Gene3D" id="2.60.120.200">
    <property type="match status" value="1"/>
</dbReference>
<dbReference type="Gene3D" id="2.80.10.50">
    <property type="match status" value="1"/>
</dbReference>
<gene>
    <name evidence="4" type="ORF">EAS64_07265</name>
</gene>
<keyword evidence="2" id="KW-1133">Transmembrane helix</keyword>
<dbReference type="InterPro" id="IPR000757">
    <property type="entry name" value="Beta-glucanase-like"/>
</dbReference>
<evidence type="ECO:0000256" key="1">
    <source>
        <dbReference type="SAM" id="MobiDB-lite"/>
    </source>
</evidence>
<dbReference type="Pfam" id="PF00722">
    <property type="entry name" value="Glyco_hydro_16"/>
    <property type="match status" value="1"/>
</dbReference>
<feature type="compositionally biased region" description="Acidic residues" evidence="1">
    <location>
        <begin position="1"/>
        <end position="10"/>
    </location>
</feature>
<dbReference type="CDD" id="cd00413">
    <property type="entry name" value="Glyco_hydrolase_16"/>
    <property type="match status" value="1"/>
</dbReference>
<dbReference type="AlphaFoldDB" id="A0A6P2C9A2"/>
<organism evidence="4 5">
    <name type="scientific">Trebonia kvetii</name>
    <dbReference type="NCBI Taxonomy" id="2480626"/>
    <lineage>
        <taxon>Bacteria</taxon>
        <taxon>Bacillati</taxon>
        <taxon>Actinomycetota</taxon>
        <taxon>Actinomycetes</taxon>
        <taxon>Streptosporangiales</taxon>
        <taxon>Treboniaceae</taxon>
        <taxon>Trebonia</taxon>
    </lineage>
</organism>
<dbReference type="InterPro" id="IPR013320">
    <property type="entry name" value="ConA-like_dom_sf"/>
</dbReference>
<keyword evidence="4" id="KW-0378">Hydrolase</keyword>
<dbReference type="GO" id="GO:0004553">
    <property type="term" value="F:hydrolase activity, hydrolyzing O-glycosyl compounds"/>
    <property type="evidence" value="ECO:0007669"/>
    <property type="project" value="InterPro"/>
</dbReference>
<dbReference type="PROSITE" id="PS51762">
    <property type="entry name" value="GH16_2"/>
    <property type="match status" value="1"/>
</dbReference>
<protein>
    <submittedName>
        <fullName evidence="4">Glycosyl hydrolase family protein</fullName>
    </submittedName>
</protein>
<feature type="region of interest" description="Disordered" evidence="1">
    <location>
        <begin position="1"/>
        <end position="44"/>
    </location>
</feature>
<dbReference type="PROSITE" id="PS50231">
    <property type="entry name" value="RICIN_B_LECTIN"/>
    <property type="match status" value="1"/>
</dbReference>
<proteinExistence type="predicted"/>
<dbReference type="SUPFAM" id="SSF49899">
    <property type="entry name" value="Concanavalin A-like lectins/glucanases"/>
    <property type="match status" value="1"/>
</dbReference>
<dbReference type="InterPro" id="IPR000772">
    <property type="entry name" value="Ricin_B_lectin"/>
</dbReference>
<dbReference type="EMBL" id="RPFW01000001">
    <property type="protein sequence ID" value="TVZ07105.1"/>
    <property type="molecule type" value="Genomic_DNA"/>
</dbReference>
<dbReference type="Proteomes" id="UP000460272">
    <property type="component" value="Unassembled WGS sequence"/>
</dbReference>
<evidence type="ECO:0000259" key="3">
    <source>
        <dbReference type="PROSITE" id="PS51762"/>
    </source>
</evidence>
<dbReference type="GO" id="GO:0005975">
    <property type="term" value="P:carbohydrate metabolic process"/>
    <property type="evidence" value="ECO:0007669"/>
    <property type="project" value="InterPro"/>
</dbReference>
<name>A0A6P2C9A2_9ACTN</name>
<feature type="domain" description="GH16" evidence="3">
    <location>
        <begin position="240"/>
        <end position="482"/>
    </location>
</feature>
<feature type="compositionally biased region" description="Basic and acidic residues" evidence="1">
    <location>
        <begin position="11"/>
        <end position="26"/>
    </location>
</feature>
<dbReference type="InterPro" id="IPR035992">
    <property type="entry name" value="Ricin_B-like_lectins"/>
</dbReference>
<evidence type="ECO:0000313" key="4">
    <source>
        <dbReference type="EMBL" id="TVZ07105.1"/>
    </source>
</evidence>